<dbReference type="InterPro" id="IPR036097">
    <property type="entry name" value="HisK_dim/P_sf"/>
</dbReference>
<dbReference type="Gene3D" id="1.10.287.130">
    <property type="match status" value="1"/>
</dbReference>
<feature type="transmembrane region" description="Helical" evidence="8">
    <location>
        <begin position="53"/>
        <end position="72"/>
    </location>
</feature>
<evidence type="ECO:0000256" key="1">
    <source>
        <dbReference type="ARBA" id="ARBA00000085"/>
    </source>
</evidence>
<evidence type="ECO:0000256" key="3">
    <source>
        <dbReference type="ARBA" id="ARBA00022553"/>
    </source>
</evidence>
<dbReference type="CDD" id="cd16922">
    <property type="entry name" value="HATPase_EvgS-ArcB-TorS-like"/>
    <property type="match status" value="1"/>
</dbReference>
<dbReference type="PROSITE" id="PS50110">
    <property type="entry name" value="RESPONSE_REGULATORY"/>
    <property type="match status" value="1"/>
</dbReference>
<sequence length="570" mass="61662">MTVEREQVGTEGFNSQRLRFGRRILILSSVTISITTSLISILLVFGLQQDQNAVLPVLIGSLIYLIIPVLFRVGLSVEIVRDSFFAITFAVVLLISLDPAAGVAFGFISYLPIFVCVAGMLYSLRGLLVIAGLATALVVSIAILDITRLPNVRTVSDPGEVIMIATRQGYAILFSTVLVIVAMRLFQDMLARMREARDEARRISESKTAFLANVSHEVRTPLNAILGMAEILKTTELTAGQRRKIETISHSGGTLLELLNDVLDVSRLEANQMPVTPSAQSLSEIFDGLHRLWAPMAQGKGLTLRLSIEPGVPDRVMVDAQRLRQCVTNLISNAIKFTSDGEVSVSVRAEPHESGDTKLIIDVTDTGIGMSADAADRVFRAFGQADEAISKSFGGTGLGLTITRQLARLMGGDLRFKSLENSGTVFTLTLIAAPAVEEPDDIDQMGGQPAAGMRVLIVDDVPTNLMVAATYMRALGAQVDEAMNADTALELIRNQAFNLVLLDIHMPGNNGLWVLERLANGKGRVPPIVMITAGATEREIERARNLGARDVLVKPLTPRMLEGLVRDLAA</sequence>
<feature type="domain" description="Histidine kinase" evidence="9">
    <location>
        <begin position="213"/>
        <end position="434"/>
    </location>
</feature>
<evidence type="ECO:0000259" key="10">
    <source>
        <dbReference type="PROSITE" id="PS50110"/>
    </source>
</evidence>
<evidence type="ECO:0000313" key="12">
    <source>
        <dbReference type="Proteomes" id="UP000244932"/>
    </source>
</evidence>
<dbReference type="InterPro" id="IPR004358">
    <property type="entry name" value="Sig_transdc_His_kin-like_C"/>
</dbReference>
<keyword evidence="3 7" id="KW-0597">Phosphoprotein</keyword>
<evidence type="ECO:0000256" key="7">
    <source>
        <dbReference type="PROSITE-ProRule" id="PRU00169"/>
    </source>
</evidence>
<dbReference type="Gene3D" id="3.30.565.10">
    <property type="entry name" value="Histidine kinase-like ATPase, C-terminal domain"/>
    <property type="match status" value="1"/>
</dbReference>
<proteinExistence type="predicted"/>
<dbReference type="FunFam" id="3.30.565.10:FF:000010">
    <property type="entry name" value="Sensor histidine kinase RcsC"/>
    <property type="match status" value="1"/>
</dbReference>
<keyword evidence="8" id="KW-0472">Membrane</keyword>
<dbReference type="Pfam" id="PF00512">
    <property type="entry name" value="HisKA"/>
    <property type="match status" value="1"/>
</dbReference>
<evidence type="ECO:0000256" key="5">
    <source>
        <dbReference type="ARBA" id="ARBA00022777"/>
    </source>
</evidence>
<feature type="transmembrane region" description="Helical" evidence="8">
    <location>
        <begin position="24"/>
        <end position="47"/>
    </location>
</feature>
<dbReference type="SMART" id="SM00388">
    <property type="entry name" value="HisKA"/>
    <property type="match status" value="1"/>
</dbReference>
<comment type="catalytic activity">
    <reaction evidence="1">
        <text>ATP + protein L-histidine = ADP + protein N-phospho-L-histidine.</text>
        <dbReference type="EC" id="2.7.13.3"/>
    </reaction>
</comment>
<dbReference type="AlphaFoldDB" id="A0A2R8ABZ6"/>
<dbReference type="SUPFAM" id="SSF47384">
    <property type="entry name" value="Homodimeric domain of signal transducing histidine kinase"/>
    <property type="match status" value="1"/>
</dbReference>
<name>A0A2R8ABZ6_9RHOB</name>
<dbReference type="InterPro" id="IPR003594">
    <property type="entry name" value="HATPase_dom"/>
</dbReference>
<dbReference type="InterPro" id="IPR011006">
    <property type="entry name" value="CheY-like_superfamily"/>
</dbReference>
<evidence type="ECO:0000256" key="4">
    <source>
        <dbReference type="ARBA" id="ARBA00022679"/>
    </source>
</evidence>
<dbReference type="Pfam" id="PF02518">
    <property type="entry name" value="HATPase_c"/>
    <property type="match status" value="1"/>
</dbReference>
<dbReference type="InterPro" id="IPR001789">
    <property type="entry name" value="Sig_transdc_resp-reg_receiver"/>
</dbReference>
<dbReference type="PROSITE" id="PS50109">
    <property type="entry name" value="HIS_KIN"/>
    <property type="match status" value="1"/>
</dbReference>
<dbReference type="SMART" id="SM00448">
    <property type="entry name" value="REC"/>
    <property type="match status" value="1"/>
</dbReference>
<dbReference type="Proteomes" id="UP000244932">
    <property type="component" value="Unassembled WGS sequence"/>
</dbReference>
<evidence type="ECO:0000313" key="11">
    <source>
        <dbReference type="EMBL" id="SPF29754.1"/>
    </source>
</evidence>
<gene>
    <name evidence="11" type="primary">arcB</name>
    <name evidence="11" type="ORF">POI8812_02071</name>
</gene>
<dbReference type="CDD" id="cd00082">
    <property type="entry name" value="HisKA"/>
    <property type="match status" value="1"/>
</dbReference>
<dbReference type="PANTHER" id="PTHR43047:SF64">
    <property type="entry name" value="HISTIDINE KINASE CONTAINING CHEY-HOMOLOGOUS RECEIVER DOMAIN AND PAS DOMAIN-RELATED"/>
    <property type="match status" value="1"/>
</dbReference>
<keyword evidence="8" id="KW-0812">Transmembrane</keyword>
<dbReference type="EMBL" id="OMKW01000002">
    <property type="protein sequence ID" value="SPF29754.1"/>
    <property type="molecule type" value="Genomic_DNA"/>
</dbReference>
<feature type="domain" description="Response regulatory" evidence="10">
    <location>
        <begin position="454"/>
        <end position="569"/>
    </location>
</feature>
<accession>A0A2R8ABZ6</accession>
<keyword evidence="6" id="KW-0902">Two-component regulatory system</keyword>
<dbReference type="InterPro" id="IPR036890">
    <property type="entry name" value="HATPase_C_sf"/>
</dbReference>
<evidence type="ECO:0000256" key="8">
    <source>
        <dbReference type="SAM" id="Phobius"/>
    </source>
</evidence>
<reference evidence="11 12" key="1">
    <citation type="submission" date="2018-03" db="EMBL/GenBank/DDBJ databases">
        <authorList>
            <person name="Keele B.F."/>
        </authorList>
    </citation>
    <scope>NUCLEOTIDE SEQUENCE [LARGE SCALE GENOMIC DNA]</scope>
    <source>
        <strain evidence="11 12">CeCT 8812</strain>
    </source>
</reference>
<keyword evidence="8" id="KW-1133">Transmembrane helix</keyword>
<dbReference type="GO" id="GO:0000155">
    <property type="term" value="F:phosphorelay sensor kinase activity"/>
    <property type="evidence" value="ECO:0007669"/>
    <property type="project" value="InterPro"/>
</dbReference>
<feature type="transmembrane region" description="Helical" evidence="8">
    <location>
        <begin position="127"/>
        <end position="149"/>
    </location>
</feature>
<dbReference type="PANTHER" id="PTHR43047">
    <property type="entry name" value="TWO-COMPONENT HISTIDINE PROTEIN KINASE"/>
    <property type="match status" value="1"/>
</dbReference>
<dbReference type="InterPro" id="IPR003661">
    <property type="entry name" value="HisK_dim/P_dom"/>
</dbReference>
<keyword evidence="12" id="KW-1185">Reference proteome</keyword>
<evidence type="ECO:0000256" key="6">
    <source>
        <dbReference type="ARBA" id="ARBA00023012"/>
    </source>
</evidence>
<dbReference type="Pfam" id="PF00072">
    <property type="entry name" value="Response_reg"/>
    <property type="match status" value="1"/>
</dbReference>
<dbReference type="PRINTS" id="PR00344">
    <property type="entry name" value="BCTRLSENSOR"/>
</dbReference>
<organism evidence="11 12">
    <name type="scientific">Pontivivens insulae</name>
    <dbReference type="NCBI Taxonomy" id="1639689"/>
    <lineage>
        <taxon>Bacteria</taxon>
        <taxon>Pseudomonadati</taxon>
        <taxon>Pseudomonadota</taxon>
        <taxon>Alphaproteobacteria</taxon>
        <taxon>Rhodobacterales</taxon>
        <taxon>Paracoccaceae</taxon>
        <taxon>Pontivivens</taxon>
    </lineage>
</organism>
<dbReference type="OrthoDB" id="9801651at2"/>
<evidence type="ECO:0000259" key="9">
    <source>
        <dbReference type="PROSITE" id="PS50109"/>
    </source>
</evidence>
<dbReference type="RefSeq" id="WP_108782425.1">
    <property type="nucleotide sequence ID" value="NZ_OMKW01000002.1"/>
</dbReference>
<evidence type="ECO:0000256" key="2">
    <source>
        <dbReference type="ARBA" id="ARBA00012438"/>
    </source>
</evidence>
<dbReference type="EC" id="2.7.13.3" evidence="2"/>
<dbReference type="InterPro" id="IPR005467">
    <property type="entry name" value="His_kinase_dom"/>
</dbReference>
<feature type="modified residue" description="4-aspartylphosphate" evidence="7">
    <location>
        <position position="503"/>
    </location>
</feature>
<dbReference type="SMART" id="SM00387">
    <property type="entry name" value="HATPase_c"/>
    <property type="match status" value="1"/>
</dbReference>
<protein>
    <recommendedName>
        <fullName evidence="2">histidine kinase</fullName>
        <ecNumber evidence="2">2.7.13.3</ecNumber>
    </recommendedName>
</protein>
<feature type="transmembrane region" description="Helical" evidence="8">
    <location>
        <begin position="169"/>
        <end position="186"/>
    </location>
</feature>
<keyword evidence="5" id="KW-0418">Kinase</keyword>
<dbReference type="Gene3D" id="3.40.50.2300">
    <property type="match status" value="1"/>
</dbReference>
<keyword evidence="4 11" id="KW-0808">Transferase</keyword>
<dbReference type="CDD" id="cd17546">
    <property type="entry name" value="REC_hyHK_CKI1_RcsC-like"/>
    <property type="match status" value="1"/>
</dbReference>
<dbReference type="SUPFAM" id="SSF52172">
    <property type="entry name" value="CheY-like"/>
    <property type="match status" value="1"/>
</dbReference>
<dbReference type="SUPFAM" id="SSF55874">
    <property type="entry name" value="ATPase domain of HSP90 chaperone/DNA topoisomerase II/histidine kinase"/>
    <property type="match status" value="1"/>
</dbReference>